<evidence type="ECO:0000313" key="3">
    <source>
        <dbReference type="Proteomes" id="UP000245207"/>
    </source>
</evidence>
<name>A0A2U1MXK2_ARTAN</name>
<dbReference type="Proteomes" id="UP000245207">
    <property type="component" value="Unassembled WGS sequence"/>
</dbReference>
<protein>
    <submittedName>
        <fullName evidence="2">F-box domain-containing protein</fullName>
    </submittedName>
</protein>
<keyword evidence="3" id="KW-1185">Reference proteome</keyword>
<evidence type="ECO:0000259" key="1">
    <source>
        <dbReference type="Pfam" id="PF08268"/>
    </source>
</evidence>
<dbReference type="InterPro" id="IPR017451">
    <property type="entry name" value="F-box-assoc_interact_dom"/>
</dbReference>
<reference evidence="2 3" key="1">
    <citation type="journal article" date="2018" name="Mol. Plant">
        <title>The genome of Artemisia annua provides insight into the evolution of Asteraceae family and artemisinin biosynthesis.</title>
        <authorList>
            <person name="Shen Q."/>
            <person name="Zhang L."/>
            <person name="Liao Z."/>
            <person name="Wang S."/>
            <person name="Yan T."/>
            <person name="Shi P."/>
            <person name="Liu M."/>
            <person name="Fu X."/>
            <person name="Pan Q."/>
            <person name="Wang Y."/>
            <person name="Lv Z."/>
            <person name="Lu X."/>
            <person name="Zhang F."/>
            <person name="Jiang W."/>
            <person name="Ma Y."/>
            <person name="Chen M."/>
            <person name="Hao X."/>
            <person name="Li L."/>
            <person name="Tang Y."/>
            <person name="Lv G."/>
            <person name="Zhou Y."/>
            <person name="Sun X."/>
            <person name="Brodelius P.E."/>
            <person name="Rose J.K.C."/>
            <person name="Tang K."/>
        </authorList>
    </citation>
    <scope>NUCLEOTIDE SEQUENCE [LARGE SCALE GENOMIC DNA]</scope>
    <source>
        <strain evidence="3">cv. Huhao1</strain>
        <tissue evidence="2">Leaf</tissue>
    </source>
</reference>
<dbReference type="InterPro" id="IPR050796">
    <property type="entry name" value="SCF_F-box_component"/>
</dbReference>
<dbReference type="InterPro" id="IPR013187">
    <property type="entry name" value="F-box-assoc_dom_typ3"/>
</dbReference>
<sequence>MNNVTTLVVVHPLRKECYVLPPLPMHWMFRESCGLGFDTSTNALKMVCVFKVRAPINYSNMVRKKLRTMVHVLGTNSWREIPQVPSYPVTGEAIFANGCLHWLVSYLGIKTEDGGRQLIWFDVEKEEFGLVDPPKRMFDLGRNYSCTYDQLVDLNGEVGYVWTRTMEVWVLNQKQWVPHCRIDKEDIHYGCHIEVMGCWNKDGDILIKSIKSSGGHNRYVFFVYNLKSGVLHKTNIAGMTDGLSPNIIMYPNTMSSIHGINKNSFSMTKTDLKKSCRRILSFC</sequence>
<feature type="domain" description="F-box associated beta-propeller type 3" evidence="1">
    <location>
        <begin position="3"/>
        <end position="242"/>
    </location>
</feature>
<accession>A0A2U1MXK2</accession>
<organism evidence="2 3">
    <name type="scientific">Artemisia annua</name>
    <name type="common">Sweet wormwood</name>
    <dbReference type="NCBI Taxonomy" id="35608"/>
    <lineage>
        <taxon>Eukaryota</taxon>
        <taxon>Viridiplantae</taxon>
        <taxon>Streptophyta</taxon>
        <taxon>Embryophyta</taxon>
        <taxon>Tracheophyta</taxon>
        <taxon>Spermatophyta</taxon>
        <taxon>Magnoliopsida</taxon>
        <taxon>eudicotyledons</taxon>
        <taxon>Gunneridae</taxon>
        <taxon>Pentapetalae</taxon>
        <taxon>asterids</taxon>
        <taxon>campanulids</taxon>
        <taxon>Asterales</taxon>
        <taxon>Asteraceae</taxon>
        <taxon>Asteroideae</taxon>
        <taxon>Anthemideae</taxon>
        <taxon>Artemisiinae</taxon>
        <taxon>Artemisia</taxon>
    </lineage>
</organism>
<dbReference type="OrthoDB" id="5319261at2759"/>
<comment type="caution">
    <text evidence="2">The sequence shown here is derived from an EMBL/GenBank/DDBJ whole genome shotgun (WGS) entry which is preliminary data.</text>
</comment>
<dbReference type="NCBIfam" id="TIGR01640">
    <property type="entry name" value="F_box_assoc_1"/>
    <property type="match status" value="1"/>
</dbReference>
<dbReference type="AlphaFoldDB" id="A0A2U1MXK2"/>
<gene>
    <name evidence="2" type="ORF">CTI12_AA330230</name>
</gene>
<proteinExistence type="predicted"/>
<evidence type="ECO:0000313" key="2">
    <source>
        <dbReference type="EMBL" id="PWA65980.1"/>
    </source>
</evidence>
<dbReference type="Pfam" id="PF08268">
    <property type="entry name" value="FBA_3"/>
    <property type="match status" value="1"/>
</dbReference>
<dbReference type="PANTHER" id="PTHR31672:SF13">
    <property type="entry name" value="F-BOX PROTEIN CPR30-LIKE"/>
    <property type="match status" value="1"/>
</dbReference>
<dbReference type="EMBL" id="PKPP01004123">
    <property type="protein sequence ID" value="PWA65980.1"/>
    <property type="molecule type" value="Genomic_DNA"/>
</dbReference>
<dbReference type="PANTHER" id="PTHR31672">
    <property type="entry name" value="BNACNNG10540D PROTEIN"/>
    <property type="match status" value="1"/>
</dbReference>